<dbReference type="Pfam" id="PF04287">
    <property type="entry name" value="DUF446"/>
    <property type="match status" value="1"/>
</dbReference>
<dbReference type="PIRSF" id="PIRSF006257">
    <property type="entry name" value="UCP006257"/>
    <property type="match status" value="1"/>
</dbReference>
<reference evidence="2 3" key="1">
    <citation type="submission" date="2024-09" db="EMBL/GenBank/DDBJ databases">
        <authorList>
            <person name="Sun Q."/>
            <person name="Mori K."/>
        </authorList>
    </citation>
    <scope>NUCLEOTIDE SEQUENCE [LARGE SCALE GENOMIC DNA]</scope>
    <source>
        <strain evidence="2 3">CECT 8064</strain>
    </source>
</reference>
<dbReference type="Proteomes" id="UP001589645">
    <property type="component" value="Unassembled WGS sequence"/>
</dbReference>
<dbReference type="EMBL" id="JBHMEP010000001">
    <property type="protein sequence ID" value="MFB9133448.1"/>
    <property type="molecule type" value="Genomic_DNA"/>
</dbReference>
<name>A0ABV5HGW0_9VIBR</name>
<keyword evidence="3" id="KW-1185">Reference proteome</keyword>
<dbReference type="Gene3D" id="1.20.1440.40">
    <property type="entry name" value="YqcC-like"/>
    <property type="match status" value="1"/>
</dbReference>
<dbReference type="RefSeq" id="WP_390188967.1">
    <property type="nucleotide sequence ID" value="NZ_JBHMEP010000001.1"/>
</dbReference>
<dbReference type="PANTHER" id="PTHR39586:SF1">
    <property type="entry name" value="CYTOPLASMIC PROTEIN"/>
    <property type="match status" value="1"/>
</dbReference>
<accession>A0ABV5HGW0</accession>
<dbReference type="InterPro" id="IPR023376">
    <property type="entry name" value="YqcC-like_dom"/>
</dbReference>
<feature type="domain" description="YqcC-like" evidence="1">
    <location>
        <begin position="8"/>
        <end position="101"/>
    </location>
</feature>
<dbReference type="PANTHER" id="PTHR39586">
    <property type="entry name" value="CYTOPLASMIC PROTEIN-RELATED"/>
    <property type="match status" value="1"/>
</dbReference>
<proteinExistence type="predicted"/>
<evidence type="ECO:0000313" key="3">
    <source>
        <dbReference type="Proteomes" id="UP001589645"/>
    </source>
</evidence>
<organism evidence="2 3">
    <name type="scientific">Vibrio olivae</name>
    <dbReference type="NCBI Taxonomy" id="1243002"/>
    <lineage>
        <taxon>Bacteria</taxon>
        <taxon>Pseudomonadati</taxon>
        <taxon>Pseudomonadota</taxon>
        <taxon>Gammaproteobacteria</taxon>
        <taxon>Vibrionales</taxon>
        <taxon>Vibrionaceae</taxon>
        <taxon>Vibrio</taxon>
    </lineage>
</organism>
<dbReference type="InterPro" id="IPR007384">
    <property type="entry name" value="UCP006257"/>
</dbReference>
<evidence type="ECO:0000259" key="1">
    <source>
        <dbReference type="Pfam" id="PF04287"/>
    </source>
</evidence>
<dbReference type="InterPro" id="IPR036814">
    <property type="entry name" value="YqcC-like_sf"/>
</dbReference>
<comment type="caution">
    <text evidence="2">The sequence shown here is derived from an EMBL/GenBank/DDBJ whole genome shotgun (WGS) entry which is preliminary data.</text>
</comment>
<gene>
    <name evidence="2" type="ORF">ACFFUV_00500</name>
</gene>
<protein>
    <submittedName>
        <fullName evidence="2">YqcC family protein</fullName>
    </submittedName>
</protein>
<sequence>MATLKTMALQLEELERELQALGLWQTESPTLKQLSSREPFSVDILTPQQWLQWIFIPKMGALIEANHGLPSGFEVTPYFEQVWQQQPGYANVLTILQRIDQESHK</sequence>
<evidence type="ECO:0000313" key="2">
    <source>
        <dbReference type="EMBL" id="MFB9133448.1"/>
    </source>
</evidence>
<dbReference type="SUPFAM" id="SSF158452">
    <property type="entry name" value="YqcC-like"/>
    <property type="match status" value="1"/>
</dbReference>